<name>A0A9X2CER7_9GAMM</name>
<gene>
    <name evidence="3" type="ORF">L2749_15045</name>
</gene>
<comment type="caution">
    <text evidence="3">The sequence shown here is derived from an EMBL/GenBank/DDBJ whole genome shotgun (WGS) entry which is preliminary data.</text>
</comment>
<evidence type="ECO:0000256" key="1">
    <source>
        <dbReference type="SAM" id="MobiDB-lite"/>
    </source>
</evidence>
<feature type="transmembrane region" description="Helical" evidence="2">
    <location>
        <begin position="21"/>
        <end position="54"/>
    </location>
</feature>
<accession>A0A9X2CER7</accession>
<dbReference type="Proteomes" id="UP001139408">
    <property type="component" value="Unassembled WGS sequence"/>
</dbReference>
<reference evidence="3" key="1">
    <citation type="submission" date="2022-01" db="EMBL/GenBank/DDBJ databases">
        <title>Whole genome-based taxonomy of the Shewanellaceae.</title>
        <authorList>
            <person name="Martin-Rodriguez A.J."/>
        </authorList>
    </citation>
    <scope>NUCLEOTIDE SEQUENCE</scope>
    <source>
        <strain evidence="3">DSM 23803</strain>
    </source>
</reference>
<dbReference type="RefSeq" id="WP_188925885.1">
    <property type="nucleotide sequence ID" value="NZ_BMQI01000033.1"/>
</dbReference>
<protein>
    <submittedName>
        <fullName evidence="3">Uncharacterized protein</fullName>
    </submittedName>
</protein>
<keyword evidence="2" id="KW-1133">Transmembrane helix</keyword>
<dbReference type="AlphaFoldDB" id="A0A9X2CER7"/>
<dbReference type="EMBL" id="JAKILJ010000036">
    <property type="protein sequence ID" value="MCL1106557.1"/>
    <property type="molecule type" value="Genomic_DNA"/>
</dbReference>
<keyword evidence="2" id="KW-0812">Transmembrane</keyword>
<evidence type="ECO:0000256" key="2">
    <source>
        <dbReference type="SAM" id="Phobius"/>
    </source>
</evidence>
<sequence length="100" mass="11282">MLSSINLWHARQRLRQMRPLTALLSLLLIILGTLILLPLILLFLLVGFIGITLLSRKYLGKQGSTSFTSPPPTADRYAQHPNIERECPLTSTLHNKTINH</sequence>
<proteinExistence type="predicted"/>
<feature type="region of interest" description="Disordered" evidence="1">
    <location>
        <begin position="62"/>
        <end position="81"/>
    </location>
</feature>
<evidence type="ECO:0000313" key="3">
    <source>
        <dbReference type="EMBL" id="MCL1106557.1"/>
    </source>
</evidence>
<keyword evidence="4" id="KW-1185">Reference proteome</keyword>
<organism evidence="3 4">
    <name type="scientific">Shewanella algicola</name>
    <dbReference type="NCBI Taxonomy" id="640633"/>
    <lineage>
        <taxon>Bacteria</taxon>
        <taxon>Pseudomonadati</taxon>
        <taxon>Pseudomonadota</taxon>
        <taxon>Gammaproteobacteria</taxon>
        <taxon>Alteromonadales</taxon>
        <taxon>Shewanellaceae</taxon>
        <taxon>Shewanella</taxon>
    </lineage>
</organism>
<evidence type="ECO:0000313" key="4">
    <source>
        <dbReference type="Proteomes" id="UP001139408"/>
    </source>
</evidence>
<keyword evidence="2" id="KW-0472">Membrane</keyword>